<accession>A0A376GTF0</accession>
<evidence type="ECO:0000256" key="2">
    <source>
        <dbReference type="ARBA" id="ARBA00022525"/>
    </source>
</evidence>
<feature type="region of interest" description="Disordered" evidence="5">
    <location>
        <begin position="31"/>
        <end position="125"/>
    </location>
</feature>
<keyword evidence="3" id="KW-0732">Signal</keyword>
<keyword evidence="2" id="KW-0964">Secreted</keyword>
<keyword evidence="6" id="KW-0472">Membrane</keyword>
<gene>
    <name evidence="8" type="ORF">NCTC12360_00237</name>
</gene>
<keyword evidence="9" id="KW-1185">Reference proteome</keyword>
<dbReference type="PROSITE" id="PS50847">
    <property type="entry name" value="GRAM_POS_ANCHORING"/>
    <property type="match status" value="1"/>
</dbReference>
<dbReference type="RefSeq" id="WP_115241608.1">
    <property type="nucleotide sequence ID" value="NZ_JBHULA010000002.1"/>
</dbReference>
<sequence length="1667" mass="182135">MKKITKKIEQSIVVIALSLTQITTPILVIAETSEADQPAETTSKIDKEKDPILASSEKEASSFTSSTSSQEEVATSSSEENEVDQSEETSGIKDSSVAETETNKSSTNPKIAKKEENASRSNRQIKAQELLKKGTLLTMADEEYSQTQETRVLNNTPVKLKLDFEIIDEDYLAGTTVVFSLPDTLGFTDNQGTIQGIDATWQVDSANRQVTITFNQAMHDATFSLELKSYLYSESTPQIKVTIDDLNKTSYAIDLYEDVESLKYEQQKNIFGLDGTVYYNLDRKLSGTETLSLQLMDTPGAVFKKIESQPLKVYSYDVDIKGNIKLETQTELVAGTDYTITANDLQNTAVEIKQMDQQKAYGVVYQFTMSLSEISDHQYSYYKNYPTTGFGSVNLEPSAGEYRGISFVAKTSQTEKEISSKYYSAVAGGNLYSNEKGSYYLTLHGMPTEMKKGQQITISAENGQELTVKQLMVNDAFYQNVPLDEYFKVENSNGTLTLTAIKDSNLAFSMIHLTVPFDQKDIVMNITTPLIPNEKFKVIGDDYVQPISVLYPNSAETAWGNYNQNGAYANDTSVNVEGSTTQPVENLKIFVEHPDYLTLRKVPEVNYYYKIDQDYRIEKVEGGTLVTFITPINRSIQFDIGFNYVPDSLASTTRIPVDKIPVSISADGLDTVDTTVTTGRKNYSEQTLQGSKNQFLVNARQDTIKDLKVETHVPINTDVVFSIIDVSNDQVDGMIYPQYWDRGQYNTQVMKESDPNYPTITHDEATNYYTFDFGTTDHRYIIAYHYANGWQETKSILIPGFAKEPLYGNQQGSSTVTVSNTATDIIDISQRTVTSAKNVTQVTVKTKNIDDGTKKVVNPTFSLKSIGNTNGEIDPNSIRISNVPDDSYKVEKVNGEIRLVFANYVLKENVEISYTVLSQNAGQISASATISSETIDTLSEAKRTATSTIANLQFSAGDSEGIIYKTSALLDVFDTEMPTKKIAGVSLMLINQLTGTVINTTTDQVGESQLTDIYTGKYKVYVSKVPEGYVVPEDIQSGMDVQVNRTGNQISIGITPEKDLSSISVKDSTLYVGDIWQAEDNFVSATDKKGNNVSFSEVTVSGDVDTSKTGSYQVTYTNGTAKSVATITVVSDQATVVAKDSTLYVGDQWQAEDNFVSATDKDGKAVSFADVTVTGTVDTTTPGKYEVSYRNGKVEAVATITVLADQTSVKAKDSTLYVGDTWQAEDNFVSATDKDGKALSIADVTVSGDVDTSKAGSYQVTYKNGNAESVATITVVSDQATVVAKDSTLYVGDQWQAEDNFVSATDKDGKAVSFADVTVTGTVDTTTPGKYEVSYRNGKVEAVATITVLADQTSVKAKDSTLYVGDTWQAEDNFVSATDKDGKSLSIADVTVSGDVDTSKAGSYQVTYKNGNAESVATITVVSDQATVVAKDSTLYVGDQWQVEDNFVSATDKDGKAVSFADVIVTGTVDTTTPGKYEVSYHNGKVEAVATITVLADQTSVVVKDSVLYVGDPWQPENNFVSATDRDGNPFAFERLFIEGSVDTDKVGMYQVSYSLVSDDKEANRPSLLERLFGTTKQLAVTATATIQVIEKQPATDDGKSPHNNQTKPVVPKQNDGSKPIKATAKDRHKRVLPKTGSSVNPAYPLVGLTFIGLVAGIIVRRKKKAN</sequence>
<feature type="compositionally biased region" description="Basic and acidic residues" evidence="5">
    <location>
        <begin position="43"/>
        <end position="60"/>
    </location>
</feature>
<evidence type="ECO:0000256" key="1">
    <source>
        <dbReference type="ARBA" id="ARBA00022512"/>
    </source>
</evidence>
<evidence type="ECO:0000256" key="5">
    <source>
        <dbReference type="SAM" id="MobiDB-lite"/>
    </source>
</evidence>
<reference evidence="8 9" key="1">
    <citation type="submission" date="2018-06" db="EMBL/GenBank/DDBJ databases">
        <authorList>
            <consortium name="Pathogen Informatics"/>
            <person name="Doyle S."/>
        </authorList>
    </citation>
    <scope>NUCLEOTIDE SEQUENCE [LARGE SCALE GENOMIC DNA]</scope>
    <source>
        <strain evidence="8 9">NCTC12360</strain>
    </source>
</reference>
<feature type="transmembrane region" description="Helical" evidence="6">
    <location>
        <begin position="1643"/>
        <end position="1660"/>
    </location>
</feature>
<keyword evidence="6" id="KW-1133">Transmembrane helix</keyword>
<evidence type="ECO:0000256" key="3">
    <source>
        <dbReference type="ARBA" id="ARBA00022729"/>
    </source>
</evidence>
<evidence type="ECO:0000256" key="4">
    <source>
        <dbReference type="ARBA" id="ARBA00023088"/>
    </source>
</evidence>
<dbReference type="Proteomes" id="UP000254807">
    <property type="component" value="Unassembled WGS sequence"/>
</dbReference>
<evidence type="ECO:0000256" key="6">
    <source>
        <dbReference type="SAM" id="Phobius"/>
    </source>
</evidence>
<dbReference type="InterPro" id="IPR019931">
    <property type="entry name" value="LPXTG_anchor"/>
</dbReference>
<dbReference type="InterPro" id="IPR022038">
    <property type="entry name" value="Ig-like_bact"/>
</dbReference>
<feature type="compositionally biased region" description="Low complexity" evidence="5">
    <location>
        <begin position="61"/>
        <end position="72"/>
    </location>
</feature>
<dbReference type="InterPro" id="IPR018391">
    <property type="entry name" value="PQQ_b-propeller_rpt"/>
</dbReference>
<feature type="region of interest" description="Disordered" evidence="5">
    <location>
        <begin position="1593"/>
        <end position="1636"/>
    </location>
</feature>
<evidence type="ECO:0000259" key="7">
    <source>
        <dbReference type="PROSITE" id="PS50847"/>
    </source>
</evidence>
<feature type="compositionally biased region" description="Polar residues" evidence="5">
    <location>
        <begin position="88"/>
        <end position="109"/>
    </location>
</feature>
<dbReference type="SMART" id="SM00564">
    <property type="entry name" value="PQQ"/>
    <property type="match status" value="5"/>
</dbReference>
<evidence type="ECO:0000313" key="9">
    <source>
        <dbReference type="Proteomes" id="UP000254807"/>
    </source>
</evidence>
<dbReference type="OrthoDB" id="1771364at2"/>
<organism evidence="8 9">
    <name type="scientific">Enterococcus gallinarum</name>
    <dbReference type="NCBI Taxonomy" id="1353"/>
    <lineage>
        <taxon>Bacteria</taxon>
        <taxon>Bacillati</taxon>
        <taxon>Bacillota</taxon>
        <taxon>Bacilli</taxon>
        <taxon>Lactobacillales</taxon>
        <taxon>Enterococcaceae</taxon>
        <taxon>Enterococcus</taxon>
    </lineage>
</organism>
<keyword evidence="1" id="KW-0134">Cell wall</keyword>
<dbReference type="NCBIfam" id="TIGR01167">
    <property type="entry name" value="LPXTG_anchor"/>
    <property type="match status" value="1"/>
</dbReference>
<dbReference type="Pfam" id="PF07523">
    <property type="entry name" value="Big_3"/>
    <property type="match status" value="7"/>
</dbReference>
<dbReference type="Gene3D" id="2.60.40.10">
    <property type="entry name" value="Immunoglobulins"/>
    <property type="match status" value="8"/>
</dbReference>
<dbReference type="Pfam" id="PF00746">
    <property type="entry name" value="Gram_pos_anchor"/>
    <property type="match status" value="1"/>
</dbReference>
<keyword evidence="4" id="KW-0572">Peptidoglycan-anchor</keyword>
<keyword evidence="6" id="KW-0812">Transmembrane</keyword>
<dbReference type="InterPro" id="IPR013783">
    <property type="entry name" value="Ig-like_fold"/>
</dbReference>
<feature type="domain" description="Gram-positive cocci surface proteins LPxTG" evidence="7">
    <location>
        <begin position="1633"/>
        <end position="1667"/>
    </location>
</feature>
<name>A0A376GTF0_ENTGA</name>
<protein>
    <submittedName>
        <fullName evidence="8">LPXTG-domain-containing protein cell wall anchor domain protein</fullName>
    </submittedName>
</protein>
<proteinExistence type="predicted"/>
<dbReference type="EMBL" id="UFYW01000001">
    <property type="protein sequence ID" value="STD81821.1"/>
    <property type="molecule type" value="Genomic_DNA"/>
</dbReference>
<evidence type="ECO:0000313" key="8">
    <source>
        <dbReference type="EMBL" id="STD81821.1"/>
    </source>
</evidence>